<comment type="similarity">
    <text evidence="1">Belongs to the F420H(2)-dependent quinone reductase family.</text>
</comment>
<dbReference type="PANTHER" id="PTHR39428">
    <property type="entry name" value="F420H(2)-DEPENDENT QUINONE REDUCTASE RV1261C"/>
    <property type="match status" value="1"/>
</dbReference>
<name>A0ABP4LXN3_9ACTN</name>
<dbReference type="SUPFAM" id="SSF50475">
    <property type="entry name" value="FMN-binding split barrel"/>
    <property type="match status" value="1"/>
</dbReference>
<dbReference type="EMBL" id="BAAAQD010000012">
    <property type="protein sequence ID" value="GAA1532544.1"/>
    <property type="molecule type" value="Genomic_DNA"/>
</dbReference>
<dbReference type="Pfam" id="PF04075">
    <property type="entry name" value="F420H2_quin_red"/>
    <property type="match status" value="1"/>
</dbReference>
<dbReference type="InterPro" id="IPR012349">
    <property type="entry name" value="Split_barrel_FMN-bd"/>
</dbReference>
<reference evidence="4" key="1">
    <citation type="journal article" date="2019" name="Int. J. Syst. Evol. Microbiol.">
        <title>The Global Catalogue of Microorganisms (GCM) 10K type strain sequencing project: providing services to taxonomists for standard genome sequencing and annotation.</title>
        <authorList>
            <consortium name="The Broad Institute Genomics Platform"/>
            <consortium name="The Broad Institute Genome Sequencing Center for Infectious Disease"/>
            <person name="Wu L."/>
            <person name="Ma J."/>
        </authorList>
    </citation>
    <scope>NUCLEOTIDE SEQUENCE [LARGE SCALE GENOMIC DNA]</scope>
    <source>
        <strain evidence="4">JCM 15933</strain>
    </source>
</reference>
<dbReference type="NCBIfam" id="TIGR00026">
    <property type="entry name" value="hi_GC_TIGR00026"/>
    <property type="match status" value="1"/>
</dbReference>
<dbReference type="Proteomes" id="UP001501470">
    <property type="component" value="Unassembled WGS sequence"/>
</dbReference>
<accession>A0ABP4LXN3</accession>
<evidence type="ECO:0000256" key="1">
    <source>
        <dbReference type="ARBA" id="ARBA00008710"/>
    </source>
</evidence>
<comment type="caution">
    <text evidence="3">The sequence shown here is derived from an EMBL/GenBank/DDBJ whole genome shotgun (WGS) entry which is preliminary data.</text>
</comment>
<evidence type="ECO:0000313" key="3">
    <source>
        <dbReference type="EMBL" id="GAA1532544.1"/>
    </source>
</evidence>
<dbReference type="PANTHER" id="PTHR39428:SF3">
    <property type="entry name" value="DEAZAFLAVIN-DEPENDENT NITROREDUCTASE"/>
    <property type="match status" value="1"/>
</dbReference>
<comment type="catalytic activity">
    <reaction evidence="2">
        <text>oxidized coenzyme F420-(gamma-L-Glu)(n) + a quinol + H(+) = reduced coenzyme F420-(gamma-L-Glu)(n) + a quinone</text>
        <dbReference type="Rhea" id="RHEA:39663"/>
        <dbReference type="Rhea" id="RHEA-COMP:12939"/>
        <dbReference type="Rhea" id="RHEA-COMP:14378"/>
        <dbReference type="ChEBI" id="CHEBI:15378"/>
        <dbReference type="ChEBI" id="CHEBI:24646"/>
        <dbReference type="ChEBI" id="CHEBI:132124"/>
        <dbReference type="ChEBI" id="CHEBI:133980"/>
        <dbReference type="ChEBI" id="CHEBI:139511"/>
    </reaction>
</comment>
<keyword evidence="4" id="KW-1185">Reference proteome</keyword>
<sequence>MTMSDWNDKIIEEFRANGGKVGGNFEGAPLLLLHTVGARSGQERVHPMMYQKVDGGYAVFASYAGAPTNPAWFHNLVAQPRVTAEIGTGTQELVARVTDGDERERIWTAQKAAYPGFADYELKTTRQIPVVVLEPAA</sequence>
<evidence type="ECO:0000256" key="2">
    <source>
        <dbReference type="ARBA" id="ARBA00049106"/>
    </source>
</evidence>
<dbReference type="Gene3D" id="2.30.110.10">
    <property type="entry name" value="Electron Transport, Fmn-binding Protein, Chain A"/>
    <property type="match status" value="1"/>
</dbReference>
<gene>
    <name evidence="3" type="ORF">GCM10009827_058080</name>
</gene>
<proteinExistence type="inferred from homology"/>
<evidence type="ECO:0000313" key="4">
    <source>
        <dbReference type="Proteomes" id="UP001501470"/>
    </source>
</evidence>
<protein>
    <submittedName>
        <fullName evidence="3">Nitroreductase family deazaflavin-dependent oxidoreductase</fullName>
    </submittedName>
</protein>
<dbReference type="InterPro" id="IPR004378">
    <property type="entry name" value="F420H2_quin_Rdtase"/>
</dbReference>
<organism evidence="3 4">
    <name type="scientific">Dactylosporangium maewongense</name>
    <dbReference type="NCBI Taxonomy" id="634393"/>
    <lineage>
        <taxon>Bacteria</taxon>
        <taxon>Bacillati</taxon>
        <taxon>Actinomycetota</taxon>
        <taxon>Actinomycetes</taxon>
        <taxon>Micromonosporales</taxon>
        <taxon>Micromonosporaceae</taxon>
        <taxon>Dactylosporangium</taxon>
    </lineage>
</organism>